<gene>
    <name evidence="1" type="ORF">ebA2426</name>
</gene>
<dbReference type="STRING" id="76114.ebA2426"/>
<reference evidence="1 2" key="1">
    <citation type="journal article" date="2005" name="Arch. Microbiol.">
        <title>The genome sequence of an anaerobic aromatic-degrading denitrifying bacterium, strain EbN1.</title>
        <authorList>
            <person name="Rabus R."/>
            <person name="Kube M."/>
            <person name="Heider J."/>
            <person name="Beck A."/>
            <person name="Heitmann K."/>
            <person name="Widdel F."/>
            <person name="Reinhardt R."/>
        </authorList>
    </citation>
    <scope>NUCLEOTIDE SEQUENCE [LARGE SCALE GENOMIC DNA]</scope>
    <source>
        <strain evidence="1 2">EbN1</strain>
    </source>
</reference>
<dbReference type="OrthoDB" id="8562328at2"/>
<dbReference type="HOGENOM" id="CLU_108020_1_0_4"/>
<evidence type="ECO:0000313" key="2">
    <source>
        <dbReference type="Proteomes" id="UP000006552"/>
    </source>
</evidence>
<protein>
    <submittedName>
        <fullName evidence="1">Uncharacterized protein</fullName>
    </submittedName>
</protein>
<sequence length="217" mass="24112">MIAIPGTPQHRRLQLLHVAAATWLLLVSATVVIDHVVLSNLAEEAKDRTPAMRIAVLEGRMDELAQQLEQYRQRPTALPQTRYESERLALDQRIAAVEAALGDRPTTDALQSLLARLERMEERLASARPTPSASVRPRVPAPVRPRPIEPAFRVIGVELRAGERFLAILPTDAAALTQVRLLRPGEAEAGWRLEAIESGTAVFRHGDETRRLTVPER</sequence>
<evidence type="ECO:0000313" key="1">
    <source>
        <dbReference type="EMBL" id="CAI07487.1"/>
    </source>
</evidence>
<dbReference type="AlphaFoldDB" id="Q5P5C5"/>
<accession>Q5P5C5</accession>
<dbReference type="Proteomes" id="UP000006552">
    <property type="component" value="Chromosome"/>
</dbReference>
<keyword evidence="2" id="KW-1185">Reference proteome</keyword>
<dbReference type="RefSeq" id="WP_011237207.1">
    <property type="nucleotide sequence ID" value="NC_006513.1"/>
</dbReference>
<organism evidence="1 2">
    <name type="scientific">Aromatoleum aromaticum (strain DSM 19018 / LMG 30748 / EbN1)</name>
    <name type="common">Azoarcus sp. (strain EbN1)</name>
    <dbReference type="NCBI Taxonomy" id="76114"/>
    <lineage>
        <taxon>Bacteria</taxon>
        <taxon>Pseudomonadati</taxon>
        <taxon>Pseudomonadota</taxon>
        <taxon>Betaproteobacteria</taxon>
        <taxon>Rhodocyclales</taxon>
        <taxon>Rhodocyclaceae</taxon>
        <taxon>Aromatoleum</taxon>
    </lineage>
</organism>
<dbReference type="eggNOG" id="ENOG502Z87B">
    <property type="taxonomic scope" value="Bacteria"/>
</dbReference>
<dbReference type="KEGG" id="eba:ebA2426"/>
<name>Q5P5C5_AROAE</name>
<dbReference type="EMBL" id="CR555306">
    <property type="protein sequence ID" value="CAI07487.1"/>
    <property type="molecule type" value="Genomic_DNA"/>
</dbReference>
<proteinExistence type="predicted"/>